<dbReference type="InterPro" id="IPR041481">
    <property type="entry name" value="CSN7_helixI"/>
</dbReference>
<dbReference type="OrthoDB" id="10265275at2759"/>
<dbReference type="EMBL" id="MCFL01000009">
    <property type="protein sequence ID" value="ORZ38413.1"/>
    <property type="molecule type" value="Genomic_DNA"/>
</dbReference>
<dbReference type="AlphaFoldDB" id="A0A1Y2HXG2"/>
<evidence type="ECO:0000313" key="10">
    <source>
        <dbReference type="Proteomes" id="UP000193411"/>
    </source>
</evidence>
<sequence>MGPPAKLVPFLLLAKSSRGAAAADLVLKAIEAPGVYVFGELLAQPSIAALQQSHPPAFALLQLFAYGTLAEYSKLPEPRPTLTSTMIHKLRLLTLISLAHTSRVLSYDLLLRQLQLDSSAVRDLEDLFIEAMYDNLIKATIDQRRRELHVESAVGRDVAPADLDQIAATLKQWCDVTTAVLETIDDSMKNAVALAGEAHAAEQKLATDLKTVLDKKDSKSKDKAIHGNDFGMLAAFMGAGGQ</sequence>
<comment type="subcellular location">
    <subcellularLocation>
        <location evidence="2">Cytoplasm</location>
    </subcellularLocation>
    <subcellularLocation>
        <location evidence="1">Nucleus</location>
    </subcellularLocation>
</comment>
<dbReference type="PROSITE" id="PS50250">
    <property type="entry name" value="PCI"/>
    <property type="match status" value="1"/>
</dbReference>
<name>A0A1Y2HXG2_9FUNG</name>
<evidence type="ECO:0000256" key="7">
    <source>
        <dbReference type="SAM" id="SignalP"/>
    </source>
</evidence>
<evidence type="ECO:0000256" key="3">
    <source>
        <dbReference type="ARBA" id="ARBA00008482"/>
    </source>
</evidence>
<evidence type="ECO:0000256" key="6">
    <source>
        <dbReference type="ARBA" id="ARBA00023242"/>
    </source>
</evidence>
<dbReference type="InterPro" id="IPR000717">
    <property type="entry name" value="PCI_dom"/>
</dbReference>
<protein>
    <recommendedName>
        <fullName evidence="8">PCI domain-containing protein</fullName>
    </recommendedName>
</protein>
<evidence type="ECO:0000256" key="4">
    <source>
        <dbReference type="ARBA" id="ARBA00022490"/>
    </source>
</evidence>
<dbReference type="SMART" id="SM00088">
    <property type="entry name" value="PINT"/>
    <property type="match status" value="1"/>
</dbReference>
<comment type="caution">
    <text evidence="9">The sequence shown here is derived from an EMBL/GenBank/DDBJ whole genome shotgun (WGS) entry which is preliminary data.</text>
</comment>
<keyword evidence="6" id="KW-0539">Nucleus</keyword>
<keyword evidence="7" id="KW-0732">Signal</keyword>
<dbReference type="GO" id="GO:0005737">
    <property type="term" value="C:cytoplasm"/>
    <property type="evidence" value="ECO:0007669"/>
    <property type="project" value="UniProtKB-SubCell"/>
</dbReference>
<feature type="signal peptide" evidence="7">
    <location>
        <begin position="1"/>
        <end position="22"/>
    </location>
</feature>
<accession>A0A1Y2HXG2</accession>
<keyword evidence="5" id="KW-0736">Signalosome</keyword>
<dbReference type="Pfam" id="PF01399">
    <property type="entry name" value="PCI"/>
    <property type="match status" value="1"/>
</dbReference>
<proteinExistence type="inferred from homology"/>
<dbReference type="PANTHER" id="PTHR15350">
    <property type="entry name" value="COP9 SIGNALOSOME COMPLEX SUBUNIT 7/DENDRITIC CELL PROTEIN GA17"/>
    <property type="match status" value="1"/>
</dbReference>
<dbReference type="PANTHER" id="PTHR15350:SF5">
    <property type="entry name" value="COP9 SIGNALOSOME COMPLEX SUBUNIT 7"/>
    <property type="match status" value="1"/>
</dbReference>
<evidence type="ECO:0000256" key="5">
    <source>
        <dbReference type="ARBA" id="ARBA00022790"/>
    </source>
</evidence>
<dbReference type="GO" id="GO:0008180">
    <property type="term" value="C:COP9 signalosome"/>
    <property type="evidence" value="ECO:0007669"/>
    <property type="project" value="UniProtKB-KW"/>
</dbReference>
<dbReference type="InterPro" id="IPR045237">
    <property type="entry name" value="COPS7/eIF3m"/>
</dbReference>
<dbReference type="Proteomes" id="UP000193411">
    <property type="component" value="Unassembled WGS sequence"/>
</dbReference>
<evidence type="ECO:0000256" key="2">
    <source>
        <dbReference type="ARBA" id="ARBA00004496"/>
    </source>
</evidence>
<organism evidence="9 10">
    <name type="scientific">Catenaria anguillulae PL171</name>
    <dbReference type="NCBI Taxonomy" id="765915"/>
    <lineage>
        <taxon>Eukaryota</taxon>
        <taxon>Fungi</taxon>
        <taxon>Fungi incertae sedis</taxon>
        <taxon>Blastocladiomycota</taxon>
        <taxon>Blastocladiomycetes</taxon>
        <taxon>Blastocladiales</taxon>
        <taxon>Catenariaceae</taxon>
        <taxon>Catenaria</taxon>
    </lineage>
</organism>
<dbReference type="Pfam" id="PF22061">
    <property type="entry name" value="CSN7_HB_subdom"/>
    <property type="match status" value="1"/>
</dbReference>
<gene>
    <name evidence="9" type="ORF">BCR44DRAFT_1497495</name>
</gene>
<reference evidence="9 10" key="1">
    <citation type="submission" date="2016-07" db="EMBL/GenBank/DDBJ databases">
        <title>Pervasive Adenine N6-methylation of Active Genes in Fungi.</title>
        <authorList>
            <consortium name="DOE Joint Genome Institute"/>
            <person name="Mondo S.J."/>
            <person name="Dannebaum R.O."/>
            <person name="Kuo R.C."/>
            <person name="Labutti K."/>
            <person name="Haridas S."/>
            <person name="Kuo A."/>
            <person name="Salamov A."/>
            <person name="Ahrendt S.R."/>
            <person name="Lipzen A."/>
            <person name="Sullivan W."/>
            <person name="Andreopoulos W.B."/>
            <person name="Clum A."/>
            <person name="Lindquist E."/>
            <person name="Daum C."/>
            <person name="Ramamoorthy G.K."/>
            <person name="Gryganskyi A."/>
            <person name="Culley D."/>
            <person name="Magnuson J.K."/>
            <person name="James T.Y."/>
            <person name="O'Malley M.A."/>
            <person name="Stajich J.E."/>
            <person name="Spatafora J.W."/>
            <person name="Visel A."/>
            <person name="Grigoriev I.V."/>
        </authorList>
    </citation>
    <scope>NUCLEOTIDE SEQUENCE [LARGE SCALE GENOMIC DNA]</scope>
    <source>
        <strain evidence="9 10">PL171</strain>
    </source>
</reference>
<evidence type="ECO:0000313" key="9">
    <source>
        <dbReference type="EMBL" id="ORZ38413.1"/>
    </source>
</evidence>
<feature type="domain" description="PCI" evidence="8">
    <location>
        <begin position="1"/>
        <end position="155"/>
    </location>
</feature>
<dbReference type="GO" id="GO:0010387">
    <property type="term" value="P:COP9 signalosome assembly"/>
    <property type="evidence" value="ECO:0007669"/>
    <property type="project" value="InterPro"/>
</dbReference>
<evidence type="ECO:0000256" key="1">
    <source>
        <dbReference type="ARBA" id="ARBA00004123"/>
    </source>
</evidence>
<dbReference type="Pfam" id="PF18392">
    <property type="entry name" value="CSN7a_helixI"/>
    <property type="match status" value="1"/>
</dbReference>
<keyword evidence="10" id="KW-1185">Reference proteome</keyword>
<feature type="chain" id="PRO_5012486006" description="PCI domain-containing protein" evidence="7">
    <location>
        <begin position="23"/>
        <end position="242"/>
    </location>
</feature>
<comment type="similarity">
    <text evidence="3">Belongs to the CSN7/EIF3M family. CSN7 subfamily.</text>
</comment>
<keyword evidence="4" id="KW-0963">Cytoplasm</keyword>
<dbReference type="STRING" id="765915.A0A1Y2HXG2"/>
<evidence type="ECO:0000259" key="8">
    <source>
        <dbReference type="PROSITE" id="PS50250"/>
    </source>
</evidence>